<feature type="domain" description="N-acetyltransferase" evidence="1">
    <location>
        <begin position="11"/>
        <end position="173"/>
    </location>
</feature>
<dbReference type="InterPro" id="IPR016181">
    <property type="entry name" value="Acyl_CoA_acyltransferase"/>
</dbReference>
<reference evidence="2" key="1">
    <citation type="journal article" date="2022" name="Toxins">
        <title>Genomic Analysis of Sphingopyxis sp. USTB-05 for Biodegrading Cyanobacterial Hepatotoxins.</title>
        <authorList>
            <person name="Liu C."/>
            <person name="Xu Q."/>
            <person name="Zhao Z."/>
            <person name="Zhang H."/>
            <person name="Liu X."/>
            <person name="Yin C."/>
            <person name="Liu Y."/>
            <person name="Yan H."/>
        </authorList>
    </citation>
    <scope>NUCLEOTIDE SEQUENCE</scope>
    <source>
        <strain evidence="2">NBD5</strain>
    </source>
</reference>
<dbReference type="Proteomes" id="UP001056937">
    <property type="component" value="Chromosome 1"/>
</dbReference>
<dbReference type="EMBL" id="CP084930">
    <property type="protein sequence ID" value="USI73276.1"/>
    <property type="molecule type" value="Genomic_DNA"/>
</dbReference>
<evidence type="ECO:0000259" key="1">
    <source>
        <dbReference type="PROSITE" id="PS51186"/>
    </source>
</evidence>
<dbReference type="PANTHER" id="PTHR43072">
    <property type="entry name" value="N-ACETYLTRANSFERASE"/>
    <property type="match status" value="1"/>
</dbReference>
<sequence>MPASEPARGPALIRPVRREDAAAIAELYRPYVTDSVITFELAAPDEGEIGARIEAITHAFPWLVAEREGAVIGYAYGSPYRTRAAYRWVAETGIYLAPAAQGQGLGRLLYGALLDALAAHGYVAAIGVLTLPNPASEALHAALGFRPAGVQPGIGFKQGRWHDVGFWQRDLAPRTADPAVPQPR</sequence>
<dbReference type="PROSITE" id="PS51186">
    <property type="entry name" value="GNAT"/>
    <property type="match status" value="1"/>
</dbReference>
<dbReference type="SUPFAM" id="SSF55729">
    <property type="entry name" value="Acyl-CoA N-acyltransferases (Nat)"/>
    <property type="match status" value="1"/>
</dbReference>
<accession>A0ABY4X8K9</accession>
<protein>
    <submittedName>
        <fullName evidence="2">N-acetyltransferase family protein</fullName>
    </submittedName>
</protein>
<dbReference type="Pfam" id="PF00583">
    <property type="entry name" value="Acetyltransf_1"/>
    <property type="match status" value="1"/>
</dbReference>
<organism evidence="2 3">
    <name type="scientific">Sphingomonas morindae</name>
    <dbReference type="NCBI Taxonomy" id="1541170"/>
    <lineage>
        <taxon>Bacteria</taxon>
        <taxon>Pseudomonadati</taxon>
        <taxon>Pseudomonadota</taxon>
        <taxon>Alphaproteobacteria</taxon>
        <taxon>Sphingomonadales</taxon>
        <taxon>Sphingomonadaceae</taxon>
        <taxon>Sphingomonas</taxon>
    </lineage>
</organism>
<evidence type="ECO:0000313" key="2">
    <source>
        <dbReference type="EMBL" id="USI73276.1"/>
    </source>
</evidence>
<gene>
    <name evidence="2" type="ORF">LHA26_02000</name>
</gene>
<dbReference type="Gene3D" id="3.40.630.30">
    <property type="match status" value="1"/>
</dbReference>
<proteinExistence type="predicted"/>
<dbReference type="InterPro" id="IPR000182">
    <property type="entry name" value="GNAT_dom"/>
</dbReference>
<name>A0ABY4X8K9_9SPHN</name>
<dbReference type="CDD" id="cd04301">
    <property type="entry name" value="NAT_SF"/>
    <property type="match status" value="1"/>
</dbReference>
<keyword evidence="3" id="KW-1185">Reference proteome</keyword>
<evidence type="ECO:0000313" key="3">
    <source>
        <dbReference type="Proteomes" id="UP001056937"/>
    </source>
</evidence>
<dbReference type="RefSeq" id="WP_252167087.1">
    <property type="nucleotide sequence ID" value="NZ_CP084930.1"/>
</dbReference>
<dbReference type="PANTHER" id="PTHR43072:SF8">
    <property type="entry name" value="ACYLTRANSFERASE FABY-RELATED"/>
    <property type="match status" value="1"/>
</dbReference>